<evidence type="ECO:0000313" key="1">
    <source>
        <dbReference type="EMBL" id="GBM84709.1"/>
    </source>
</evidence>
<dbReference type="Proteomes" id="UP000499080">
    <property type="component" value="Unassembled WGS sequence"/>
</dbReference>
<comment type="caution">
    <text evidence="1">The sequence shown here is derived from an EMBL/GenBank/DDBJ whole genome shotgun (WGS) entry which is preliminary data.</text>
</comment>
<organism evidence="1 2">
    <name type="scientific">Araneus ventricosus</name>
    <name type="common">Orbweaver spider</name>
    <name type="synonym">Epeira ventricosa</name>
    <dbReference type="NCBI Taxonomy" id="182803"/>
    <lineage>
        <taxon>Eukaryota</taxon>
        <taxon>Metazoa</taxon>
        <taxon>Ecdysozoa</taxon>
        <taxon>Arthropoda</taxon>
        <taxon>Chelicerata</taxon>
        <taxon>Arachnida</taxon>
        <taxon>Araneae</taxon>
        <taxon>Araneomorphae</taxon>
        <taxon>Entelegynae</taxon>
        <taxon>Araneoidea</taxon>
        <taxon>Araneidae</taxon>
        <taxon>Araneus</taxon>
    </lineage>
</organism>
<name>A0A4Y2J517_ARAVE</name>
<accession>A0A4Y2J517</accession>
<keyword evidence="2" id="KW-1185">Reference proteome</keyword>
<protein>
    <submittedName>
        <fullName evidence="1">Uncharacterized protein</fullName>
    </submittedName>
</protein>
<sequence>MVTKKRVLGISGRDRSPDGDRKLGFLLVCGTELHCMGKGPSWGHWLQYAYLESGHLTVESRTSFHFFGYRAIVSFNRNVLQWSLPITKSLGSN</sequence>
<dbReference type="AlphaFoldDB" id="A0A4Y2J517"/>
<gene>
    <name evidence="1" type="ORF">AVEN_250035_1</name>
</gene>
<evidence type="ECO:0000313" key="2">
    <source>
        <dbReference type="Proteomes" id="UP000499080"/>
    </source>
</evidence>
<proteinExistence type="predicted"/>
<reference evidence="1 2" key="1">
    <citation type="journal article" date="2019" name="Sci. Rep.">
        <title>Orb-weaving spider Araneus ventricosus genome elucidates the spidroin gene catalogue.</title>
        <authorList>
            <person name="Kono N."/>
            <person name="Nakamura H."/>
            <person name="Ohtoshi R."/>
            <person name="Moran D.A.P."/>
            <person name="Shinohara A."/>
            <person name="Yoshida Y."/>
            <person name="Fujiwara M."/>
            <person name="Mori M."/>
            <person name="Tomita M."/>
            <person name="Arakawa K."/>
        </authorList>
    </citation>
    <scope>NUCLEOTIDE SEQUENCE [LARGE SCALE GENOMIC DNA]</scope>
</reference>
<dbReference type="EMBL" id="BGPR01003180">
    <property type="protein sequence ID" value="GBM84709.1"/>
    <property type="molecule type" value="Genomic_DNA"/>
</dbReference>